<gene>
    <name evidence="1" type="ORF">Bhyg_17993</name>
</gene>
<name>A0A9Q0MKF9_9DIPT</name>
<comment type="caution">
    <text evidence="1">The sequence shown here is derived from an EMBL/GenBank/DDBJ whole genome shotgun (WGS) entry which is preliminary data.</text>
</comment>
<accession>A0A9Q0MKF9</accession>
<dbReference type="Proteomes" id="UP001151699">
    <property type="component" value="Unassembled WGS sequence"/>
</dbReference>
<dbReference type="EMBL" id="WJQU01003165">
    <property type="protein sequence ID" value="KAJ6627062.1"/>
    <property type="molecule type" value="Genomic_DNA"/>
</dbReference>
<evidence type="ECO:0000313" key="1">
    <source>
        <dbReference type="EMBL" id="KAJ6627062.1"/>
    </source>
</evidence>
<reference evidence="1" key="1">
    <citation type="submission" date="2022-07" db="EMBL/GenBank/DDBJ databases">
        <authorList>
            <person name="Trinca V."/>
            <person name="Uliana J.V.C."/>
            <person name="Torres T.T."/>
            <person name="Ward R.J."/>
            <person name="Monesi N."/>
        </authorList>
    </citation>
    <scope>NUCLEOTIDE SEQUENCE</scope>
    <source>
        <strain evidence="1">HSMRA1968</strain>
        <tissue evidence="1">Whole embryos</tissue>
    </source>
</reference>
<sequence length="82" mass="9288">MKSAKINFNFPFFPVKLTKMKLSIICTFLIVLVMCLSSVAAWGKSKPKGREPCRKTMEPCSFDSQCCSHMCRRNPAGGYRCM</sequence>
<dbReference type="AlphaFoldDB" id="A0A9Q0MKF9"/>
<proteinExistence type="predicted"/>
<protein>
    <submittedName>
        <fullName evidence="1">Uncharacterized protein</fullName>
    </submittedName>
</protein>
<keyword evidence="2" id="KW-1185">Reference proteome</keyword>
<organism evidence="1 2">
    <name type="scientific">Pseudolycoriella hygida</name>
    <dbReference type="NCBI Taxonomy" id="35572"/>
    <lineage>
        <taxon>Eukaryota</taxon>
        <taxon>Metazoa</taxon>
        <taxon>Ecdysozoa</taxon>
        <taxon>Arthropoda</taxon>
        <taxon>Hexapoda</taxon>
        <taxon>Insecta</taxon>
        <taxon>Pterygota</taxon>
        <taxon>Neoptera</taxon>
        <taxon>Endopterygota</taxon>
        <taxon>Diptera</taxon>
        <taxon>Nematocera</taxon>
        <taxon>Sciaroidea</taxon>
        <taxon>Sciaridae</taxon>
        <taxon>Pseudolycoriella</taxon>
    </lineage>
</organism>
<evidence type="ECO:0000313" key="2">
    <source>
        <dbReference type="Proteomes" id="UP001151699"/>
    </source>
</evidence>